<protein>
    <submittedName>
        <fullName evidence="4">Alkaline phosphatase D</fullName>
    </submittedName>
</protein>
<dbReference type="PROSITE" id="PS51318">
    <property type="entry name" value="TAT"/>
    <property type="match status" value="1"/>
</dbReference>
<dbReference type="InterPro" id="IPR032093">
    <property type="entry name" value="PhoD_N"/>
</dbReference>
<accession>A0ABY1N026</accession>
<dbReference type="Gene3D" id="2.60.40.380">
    <property type="entry name" value="Purple acid phosphatase-like, N-terminal"/>
    <property type="match status" value="1"/>
</dbReference>
<dbReference type="InterPro" id="IPR052900">
    <property type="entry name" value="Phospholipid_Metab_Enz"/>
</dbReference>
<dbReference type="InterPro" id="IPR038607">
    <property type="entry name" value="PhoD-like_sf"/>
</dbReference>
<dbReference type="Pfam" id="PF16655">
    <property type="entry name" value="PhoD_N"/>
    <property type="match status" value="1"/>
</dbReference>
<comment type="caution">
    <text evidence="4">The sequence shown here is derived from an EMBL/GenBank/DDBJ whole genome shotgun (WGS) entry which is preliminary data.</text>
</comment>
<evidence type="ECO:0000259" key="2">
    <source>
        <dbReference type="Pfam" id="PF09423"/>
    </source>
</evidence>
<dbReference type="EMBL" id="FXTG01000003">
    <property type="protein sequence ID" value="SMO63916.1"/>
    <property type="molecule type" value="Genomic_DNA"/>
</dbReference>
<evidence type="ECO:0000256" key="1">
    <source>
        <dbReference type="SAM" id="MobiDB-lite"/>
    </source>
</evidence>
<dbReference type="SUPFAM" id="SSF56300">
    <property type="entry name" value="Metallo-dependent phosphatases"/>
    <property type="match status" value="1"/>
</dbReference>
<dbReference type="PANTHER" id="PTHR43606:SF2">
    <property type="entry name" value="ALKALINE PHOSPHATASE FAMILY PROTEIN (AFU_ORTHOLOGUE AFUA_5G03860)"/>
    <property type="match status" value="1"/>
</dbReference>
<feature type="region of interest" description="Disordered" evidence="1">
    <location>
        <begin position="1"/>
        <end position="35"/>
    </location>
</feature>
<dbReference type="PANTHER" id="PTHR43606">
    <property type="entry name" value="PHOSPHATASE, PUTATIVE (AFU_ORTHOLOGUE AFUA_6G08710)-RELATED"/>
    <property type="match status" value="1"/>
</dbReference>
<evidence type="ECO:0000259" key="3">
    <source>
        <dbReference type="Pfam" id="PF16655"/>
    </source>
</evidence>
<feature type="domain" description="Phospholipase D N-terminal" evidence="3">
    <location>
        <begin position="100"/>
        <end position="196"/>
    </location>
</feature>
<reference evidence="4 5" key="1">
    <citation type="submission" date="2017-05" db="EMBL/GenBank/DDBJ databases">
        <authorList>
            <person name="Varghese N."/>
            <person name="Submissions S."/>
        </authorList>
    </citation>
    <scope>NUCLEOTIDE SEQUENCE [LARGE SCALE GENOMIC DNA]</scope>
    <source>
        <strain evidence="4 5">DSM 45139</strain>
    </source>
</reference>
<keyword evidence="5" id="KW-1185">Reference proteome</keyword>
<proteinExistence type="predicted"/>
<feature type="domain" description="PhoD-like phosphatase metallophosphatase" evidence="2">
    <location>
        <begin position="212"/>
        <end position="572"/>
    </location>
</feature>
<dbReference type="InterPro" id="IPR006311">
    <property type="entry name" value="TAT_signal"/>
</dbReference>
<evidence type="ECO:0000313" key="5">
    <source>
        <dbReference type="Proteomes" id="UP000315460"/>
    </source>
</evidence>
<dbReference type="Pfam" id="PF09423">
    <property type="entry name" value="PhoD"/>
    <property type="match status" value="1"/>
</dbReference>
<feature type="compositionally biased region" description="Basic and acidic residues" evidence="1">
    <location>
        <begin position="12"/>
        <end position="21"/>
    </location>
</feature>
<name>A0ABY1N026_9ACTN</name>
<gene>
    <name evidence="4" type="ORF">SAMN06265174_10354</name>
</gene>
<dbReference type="Proteomes" id="UP000315460">
    <property type="component" value="Unassembled WGS sequence"/>
</dbReference>
<evidence type="ECO:0000313" key="4">
    <source>
        <dbReference type="EMBL" id="SMO63916.1"/>
    </source>
</evidence>
<dbReference type="InterPro" id="IPR029052">
    <property type="entry name" value="Metallo-depent_PP-like"/>
</dbReference>
<dbReference type="CDD" id="cd07389">
    <property type="entry name" value="MPP_PhoD"/>
    <property type="match status" value="1"/>
</dbReference>
<sequence>MTSGANPLPDVTRGDRLERVTESPAPSPESPGSAHIAGTARIADSHLTGGIGRRSLLKAGALAGAAVGTGALAGRTAAAGAAAAGGTGGGGAPAGAVFRHGVASGDPMADRVILWTRVTPTPQASPGSGIGDPVVVAWEVATDPGFTSLVRTGSVVTDSGRDHTVKLDCTGLAPDRWYHYRFRALGQVSRTGRTRTAPADGAMPATGRWRVGVVSCSNWEAGFFSGYRHLEARGDLDAIIELGDYIYEYGRGEYTAAIGAIRPHEPPHEIVTLADYRIRLAQYHTDPDLQSLHAHVPWICTWDDHELANDSWEHGAENHQPHEGPFSDRKAASSQAYFEWMPVRPESLRDGGHLYRRLRWGSLAEISMLDLRSYRSESPDRFNGLAIDQTNTMTGAEQFDWLARGLRSSTARWNVIGNSVMVSPVLIPPLDARTTGALTELLGVPREGITYNSDQWDGYAGERRRLFEAIRATGNRNHVFLTGDIHTSWANEVPFDPADYPGAGTGAVEFVTPSITSNNINDMVGGLPEGNPLSQAAQGALTAANRHVRWADLDRHGFTVVEFTSDYAHADYWALVAREDPNSGAYPMASWRTRHGTDRLEPAGPLP</sequence>
<dbReference type="InterPro" id="IPR018946">
    <property type="entry name" value="PhoD-like_MPP"/>
</dbReference>
<dbReference type="Gene3D" id="3.60.21.70">
    <property type="entry name" value="PhoD-like phosphatase"/>
    <property type="match status" value="1"/>
</dbReference>
<organism evidence="4 5">
    <name type="scientific">Dietzia kunjamensis subsp. schimae</name>
    <dbReference type="NCBI Taxonomy" id="498198"/>
    <lineage>
        <taxon>Bacteria</taxon>
        <taxon>Bacillati</taxon>
        <taxon>Actinomycetota</taxon>
        <taxon>Actinomycetes</taxon>
        <taxon>Mycobacteriales</taxon>
        <taxon>Dietziaceae</taxon>
        <taxon>Dietzia</taxon>
    </lineage>
</organism>